<dbReference type="GO" id="GO:0015031">
    <property type="term" value="P:protein transport"/>
    <property type="evidence" value="ECO:0007669"/>
    <property type="project" value="InterPro"/>
</dbReference>
<dbReference type="InterPro" id="IPR037041">
    <property type="entry name" value="Trigger_fac_C_sf"/>
</dbReference>
<dbReference type="InterPro" id="IPR005215">
    <property type="entry name" value="Trig_fac"/>
</dbReference>
<dbReference type="Gene3D" id="1.10.3120.10">
    <property type="entry name" value="Trigger factor, C-terminal domain"/>
    <property type="match status" value="1"/>
</dbReference>
<dbReference type="GO" id="GO:0043022">
    <property type="term" value="F:ribosome binding"/>
    <property type="evidence" value="ECO:0007669"/>
    <property type="project" value="TreeGrafter"/>
</dbReference>
<accession>A0A967E655</accession>
<protein>
    <submittedName>
        <fullName evidence="2">Trigger factor</fullName>
        <ecNumber evidence="2">5.2.1.8</ecNumber>
    </submittedName>
</protein>
<dbReference type="PANTHER" id="PTHR30560">
    <property type="entry name" value="TRIGGER FACTOR CHAPERONE AND PEPTIDYL-PROLYL CIS/TRANS ISOMERASE"/>
    <property type="match status" value="1"/>
</dbReference>
<dbReference type="GO" id="GO:0003755">
    <property type="term" value="F:peptidyl-prolyl cis-trans isomerase activity"/>
    <property type="evidence" value="ECO:0007669"/>
    <property type="project" value="UniProtKB-EC"/>
</dbReference>
<dbReference type="GO" id="GO:0051083">
    <property type="term" value="P:'de novo' cotranslational protein folding"/>
    <property type="evidence" value="ECO:0007669"/>
    <property type="project" value="TreeGrafter"/>
</dbReference>
<evidence type="ECO:0000313" key="2">
    <source>
        <dbReference type="EMBL" id="NGZ89406.1"/>
    </source>
</evidence>
<proteinExistence type="predicted"/>
<organism evidence="2 3">
    <name type="scientific">Psychroflexus maritimus</name>
    <dbReference type="NCBI Taxonomy" id="2714865"/>
    <lineage>
        <taxon>Bacteria</taxon>
        <taxon>Pseudomonadati</taxon>
        <taxon>Bacteroidota</taxon>
        <taxon>Flavobacteriia</taxon>
        <taxon>Flavobacteriales</taxon>
        <taxon>Flavobacteriaceae</taxon>
        <taxon>Psychroflexus</taxon>
    </lineage>
</organism>
<dbReference type="AlphaFoldDB" id="A0A967E655"/>
<dbReference type="SUPFAM" id="SSF102735">
    <property type="entry name" value="Trigger factor ribosome-binding domain"/>
    <property type="match status" value="1"/>
</dbReference>
<keyword evidence="2" id="KW-0413">Isomerase</keyword>
<dbReference type="RefSeq" id="WP_166399673.1">
    <property type="nucleotide sequence ID" value="NZ_JAANAS010000037.1"/>
</dbReference>
<keyword evidence="3" id="KW-1185">Reference proteome</keyword>
<dbReference type="InterPro" id="IPR036611">
    <property type="entry name" value="Trigger_fac_ribosome-bd_sf"/>
</dbReference>
<dbReference type="NCBIfam" id="TIGR00115">
    <property type="entry name" value="tig"/>
    <property type="match status" value="1"/>
</dbReference>
<gene>
    <name evidence="2" type="primary">tig</name>
    <name evidence="2" type="ORF">G7034_03975</name>
</gene>
<dbReference type="PANTHER" id="PTHR30560:SF3">
    <property type="entry name" value="TRIGGER FACTOR-LIKE PROTEIN TIG, CHLOROPLASTIC"/>
    <property type="match status" value="1"/>
</dbReference>
<dbReference type="Proteomes" id="UP000643701">
    <property type="component" value="Unassembled WGS sequence"/>
</dbReference>
<reference evidence="2" key="1">
    <citation type="submission" date="2020-03" db="EMBL/GenBank/DDBJ databases">
        <title>Psychroflexus Maritimus sp. nov., isolate from marine sediment.</title>
        <authorList>
            <person name="Zhong Y.-L."/>
        </authorList>
    </citation>
    <scope>NUCLEOTIDE SEQUENCE</scope>
    <source>
        <strain evidence="2">C1</strain>
    </source>
</reference>
<dbReference type="EMBL" id="JAANAS010000037">
    <property type="protein sequence ID" value="NGZ89406.1"/>
    <property type="molecule type" value="Genomic_DNA"/>
</dbReference>
<comment type="caution">
    <text evidence="2">The sequence shown here is derived from an EMBL/GenBank/DDBJ whole genome shotgun (WGS) entry which is preliminary data.</text>
</comment>
<dbReference type="GO" id="GO:0044183">
    <property type="term" value="F:protein folding chaperone"/>
    <property type="evidence" value="ECO:0007669"/>
    <property type="project" value="TreeGrafter"/>
</dbReference>
<dbReference type="InterPro" id="IPR027304">
    <property type="entry name" value="Trigger_fact/SurA_dom_sf"/>
</dbReference>
<evidence type="ECO:0000313" key="3">
    <source>
        <dbReference type="Proteomes" id="UP000643701"/>
    </source>
</evidence>
<dbReference type="Gene3D" id="3.30.70.1050">
    <property type="entry name" value="Trigger factor ribosome-binding domain"/>
    <property type="match status" value="1"/>
</dbReference>
<sequence length="443" mass="51163">MNITRENKDNLNAVLSVAIAKGDYSEKVEKILKDYRKNANIPGFRKGKVPMGMIKKQYGQAVLVDEVNKLLQDSLNKYIQDEKLDVLGNPLPMPQDNLDWKQDDFTFEFELGLAPEFDVNFDNKEKITHYKITADQEMIDEQIKLIQRQYGKLETRQEVKTGFNVVVEITNQDQAIKNETTLQLKDLAKDAQKSLKGTKIGDSVQLNSKGLFENEEDLGRFLGLEKEDAEALGELDLTFEIKEINEEIPAELNQELFDKYTGEEAKLTSEDELINFIKEQAAEQFVQHSDQQLLNDVSAHLIENTKFELPGQFLTKWIQQTAEKELSDEEAKQEYENSEKGIRYQLIESKIIKENDLKVEPKEMKAMMMDRIKQQMAQYGGANMPDEQLEGFADQMLANQEESRKIAEQVMNAKILEVYKEKLNLKEKEVSFKEFADEAYKQQ</sequence>
<dbReference type="PIRSF" id="PIRSF003095">
    <property type="entry name" value="Trigger_factor"/>
    <property type="match status" value="1"/>
</dbReference>
<name>A0A967E655_9FLAO</name>
<dbReference type="EC" id="5.2.1.8" evidence="2"/>
<dbReference type="InterPro" id="IPR008881">
    <property type="entry name" value="Trigger_fac_ribosome-bd_bac"/>
</dbReference>
<dbReference type="SUPFAM" id="SSF109998">
    <property type="entry name" value="Triger factor/SurA peptide-binding domain-like"/>
    <property type="match status" value="1"/>
</dbReference>
<dbReference type="Pfam" id="PF05697">
    <property type="entry name" value="Trigger_N"/>
    <property type="match status" value="1"/>
</dbReference>
<evidence type="ECO:0000259" key="1">
    <source>
        <dbReference type="Pfam" id="PF05697"/>
    </source>
</evidence>
<dbReference type="GO" id="GO:0043335">
    <property type="term" value="P:protein unfolding"/>
    <property type="evidence" value="ECO:0007669"/>
    <property type="project" value="TreeGrafter"/>
</dbReference>
<feature type="domain" description="Trigger factor ribosome-binding bacterial" evidence="1">
    <location>
        <begin position="1"/>
        <end position="144"/>
    </location>
</feature>